<feature type="region of interest" description="Disordered" evidence="1">
    <location>
        <begin position="1"/>
        <end position="31"/>
    </location>
</feature>
<dbReference type="AlphaFoldDB" id="A0AAE9FM05"/>
<evidence type="ECO:0000256" key="1">
    <source>
        <dbReference type="SAM" id="MobiDB-lite"/>
    </source>
</evidence>
<accession>A0AAE9FM05</accession>
<feature type="compositionally biased region" description="Polar residues" evidence="1">
    <location>
        <begin position="240"/>
        <end position="252"/>
    </location>
</feature>
<keyword evidence="3" id="KW-1185">Reference proteome</keyword>
<evidence type="ECO:0000313" key="3">
    <source>
        <dbReference type="Proteomes" id="UP000829354"/>
    </source>
</evidence>
<gene>
    <name evidence="2" type="ORF">L5515_019454</name>
</gene>
<feature type="region of interest" description="Disordered" evidence="1">
    <location>
        <begin position="283"/>
        <end position="325"/>
    </location>
</feature>
<dbReference type="Proteomes" id="UP000829354">
    <property type="component" value="Chromosome X"/>
</dbReference>
<name>A0AAE9FM05_CAEBR</name>
<feature type="compositionally biased region" description="Polar residues" evidence="1">
    <location>
        <begin position="213"/>
        <end position="228"/>
    </location>
</feature>
<organism evidence="2 3">
    <name type="scientific">Caenorhabditis briggsae</name>
    <dbReference type="NCBI Taxonomy" id="6238"/>
    <lineage>
        <taxon>Eukaryota</taxon>
        <taxon>Metazoa</taxon>
        <taxon>Ecdysozoa</taxon>
        <taxon>Nematoda</taxon>
        <taxon>Chromadorea</taxon>
        <taxon>Rhabditida</taxon>
        <taxon>Rhabditina</taxon>
        <taxon>Rhabditomorpha</taxon>
        <taxon>Rhabditoidea</taxon>
        <taxon>Rhabditidae</taxon>
        <taxon>Peloderinae</taxon>
        <taxon>Caenorhabditis</taxon>
    </lineage>
</organism>
<feature type="compositionally biased region" description="Polar residues" evidence="1">
    <location>
        <begin position="302"/>
        <end position="313"/>
    </location>
</feature>
<sequence>MNTDAQPAHQQLDGAETPKDTAPASSAPSDQQVMVPAAQQLSPFEIKNKEILRMGTYFGGTMVFNLPMQMMNHNRPLTAEMIRELQGPPVFQNRNYRGNYRRRDDRHRHRCHNCCPNRRNHRRSYYHQNNSRGRFQPAEQQHRQQNVLGDVREDHQGVVRADGSITNGSGQTDLTRKQKRAIEFKARCKSYREQNRGELRMESQGESNEGMEAQSSAEPLGSQSSSGQLEELVEAMEDISVSNDPGPSNFSEPSAPRSAWKTIGPYVPPEYIVVKAPNQEPMPKAAVLHKRQESGDSGVGSLASSNGNGNESGPRTDRKKIKSKNELLQLTNFQF</sequence>
<protein>
    <submittedName>
        <fullName evidence="2">Uncharacterized protein</fullName>
    </submittedName>
</protein>
<reference evidence="2 3" key="1">
    <citation type="submission" date="2022-04" db="EMBL/GenBank/DDBJ databases">
        <title>Chromosome-level reference genomes for two strains of Caenorhabditis briggsae: an improved platform for comparative genomics.</title>
        <authorList>
            <person name="Stevens L."/>
            <person name="Andersen E."/>
        </authorList>
    </citation>
    <scope>NUCLEOTIDE SEQUENCE [LARGE SCALE GENOMIC DNA]</scope>
    <source>
        <strain evidence="2">VX34</strain>
        <tissue evidence="2">Whole-organism</tissue>
    </source>
</reference>
<proteinExistence type="predicted"/>
<feature type="compositionally biased region" description="Basic and acidic residues" evidence="1">
    <location>
        <begin position="193"/>
        <end position="203"/>
    </location>
</feature>
<feature type="region of interest" description="Disordered" evidence="1">
    <location>
        <begin position="193"/>
        <end position="228"/>
    </location>
</feature>
<evidence type="ECO:0000313" key="2">
    <source>
        <dbReference type="EMBL" id="UMM44280.1"/>
    </source>
</evidence>
<dbReference type="EMBL" id="CP092625">
    <property type="protein sequence ID" value="UMM44280.1"/>
    <property type="molecule type" value="Genomic_DNA"/>
</dbReference>
<feature type="region of interest" description="Disordered" evidence="1">
    <location>
        <begin position="240"/>
        <end position="262"/>
    </location>
</feature>